<feature type="domain" description="ABC transmembrane type-1" evidence="8">
    <location>
        <begin position="23"/>
        <end position="215"/>
    </location>
</feature>
<evidence type="ECO:0000256" key="5">
    <source>
        <dbReference type="ARBA" id="ARBA00022989"/>
    </source>
</evidence>
<keyword evidence="2 7" id="KW-0813">Transport</keyword>
<dbReference type="STRING" id="1121409.SAMN02745124_04337"/>
<dbReference type="PANTHER" id="PTHR30450:SF1">
    <property type="entry name" value="D-METHIONINE TRANSPORT SYSTEM PERMEASE PROTEIN METI-RELATED"/>
    <property type="match status" value="1"/>
</dbReference>
<dbReference type="CDD" id="cd06261">
    <property type="entry name" value="TM_PBP2"/>
    <property type="match status" value="1"/>
</dbReference>
<reference evidence="9 10" key="1">
    <citation type="submission" date="2016-11" db="EMBL/GenBank/DDBJ databases">
        <authorList>
            <person name="Jaros S."/>
            <person name="Januszkiewicz K."/>
            <person name="Wedrychowicz H."/>
        </authorList>
    </citation>
    <scope>NUCLEOTIDE SEQUENCE [LARGE SCALE GENOMIC DNA]</scope>
    <source>
        <strain evidence="9 10">DSM 9705</strain>
    </source>
</reference>
<keyword evidence="6 7" id="KW-0472">Membrane</keyword>
<evidence type="ECO:0000256" key="3">
    <source>
        <dbReference type="ARBA" id="ARBA00022475"/>
    </source>
</evidence>
<dbReference type="Pfam" id="PF00528">
    <property type="entry name" value="BPD_transp_1"/>
    <property type="match status" value="1"/>
</dbReference>
<gene>
    <name evidence="9" type="ORF">SAMN02745124_04337</name>
</gene>
<dbReference type="InterPro" id="IPR051322">
    <property type="entry name" value="AA_ABC_Transporter_Permease"/>
</dbReference>
<dbReference type="InterPro" id="IPR035906">
    <property type="entry name" value="MetI-like_sf"/>
</dbReference>
<feature type="transmembrane region" description="Helical" evidence="7">
    <location>
        <begin position="197"/>
        <end position="221"/>
    </location>
</feature>
<name>A0A1M5YQM3_9BACT</name>
<evidence type="ECO:0000256" key="7">
    <source>
        <dbReference type="RuleBase" id="RU363032"/>
    </source>
</evidence>
<protein>
    <submittedName>
        <fullName evidence="9">D-methionine transport system permease protein</fullName>
    </submittedName>
</protein>
<sequence>MIHLDFETTRLFEYMPKIILPAVSATVRMLLFSMILGLIIGTLVAIVLVLTSPHGLKPNPRVYKVLGFIVNMIRAFPVIILIVAISPLTRAIVGTSIGEKAAIVPLTLSAFPVIARYIEASILEVDPNLILAARSFGASDRQIIFRVLFPEAMHSIVSGLTTTSILFLGATTLAGAVGAGGLGAVALTYGYQWFDDVMMYAIVLILFVMVLVIQGGGEFIYRKQKEKGGTFK</sequence>
<dbReference type="GO" id="GO:0048473">
    <property type="term" value="P:D-methionine transmembrane transport"/>
    <property type="evidence" value="ECO:0007669"/>
    <property type="project" value="TreeGrafter"/>
</dbReference>
<feature type="transmembrane region" description="Helical" evidence="7">
    <location>
        <begin position="165"/>
        <end position="191"/>
    </location>
</feature>
<evidence type="ECO:0000256" key="2">
    <source>
        <dbReference type="ARBA" id="ARBA00022448"/>
    </source>
</evidence>
<evidence type="ECO:0000256" key="1">
    <source>
        <dbReference type="ARBA" id="ARBA00004651"/>
    </source>
</evidence>
<dbReference type="EMBL" id="FQXS01000051">
    <property type="protein sequence ID" value="SHI14366.1"/>
    <property type="molecule type" value="Genomic_DNA"/>
</dbReference>
<keyword evidence="10" id="KW-1185">Reference proteome</keyword>
<feature type="transmembrane region" description="Helical" evidence="7">
    <location>
        <begin position="29"/>
        <end position="50"/>
    </location>
</feature>
<evidence type="ECO:0000256" key="4">
    <source>
        <dbReference type="ARBA" id="ARBA00022692"/>
    </source>
</evidence>
<dbReference type="PROSITE" id="PS50928">
    <property type="entry name" value="ABC_TM1"/>
    <property type="match status" value="1"/>
</dbReference>
<keyword evidence="3" id="KW-1003">Cell membrane</keyword>
<evidence type="ECO:0000313" key="9">
    <source>
        <dbReference type="EMBL" id="SHI14366.1"/>
    </source>
</evidence>
<organism evidence="9 10">
    <name type="scientific">Desulfofustis glycolicus DSM 9705</name>
    <dbReference type="NCBI Taxonomy" id="1121409"/>
    <lineage>
        <taxon>Bacteria</taxon>
        <taxon>Pseudomonadati</taxon>
        <taxon>Thermodesulfobacteriota</taxon>
        <taxon>Desulfobulbia</taxon>
        <taxon>Desulfobulbales</taxon>
        <taxon>Desulfocapsaceae</taxon>
        <taxon>Desulfofustis</taxon>
    </lineage>
</organism>
<keyword evidence="5 7" id="KW-1133">Transmembrane helix</keyword>
<dbReference type="GO" id="GO:0005886">
    <property type="term" value="C:plasma membrane"/>
    <property type="evidence" value="ECO:0007669"/>
    <property type="project" value="UniProtKB-SubCell"/>
</dbReference>
<dbReference type="SUPFAM" id="SSF161098">
    <property type="entry name" value="MetI-like"/>
    <property type="match status" value="1"/>
</dbReference>
<dbReference type="Proteomes" id="UP000184139">
    <property type="component" value="Unassembled WGS sequence"/>
</dbReference>
<dbReference type="PANTHER" id="PTHR30450">
    <property type="entry name" value="ABC TRANSPORTER PERMEASE"/>
    <property type="match status" value="1"/>
</dbReference>
<comment type="subcellular location">
    <subcellularLocation>
        <location evidence="1 7">Cell membrane</location>
        <topology evidence="1 7">Multi-pass membrane protein</topology>
    </subcellularLocation>
</comment>
<evidence type="ECO:0000259" key="8">
    <source>
        <dbReference type="PROSITE" id="PS50928"/>
    </source>
</evidence>
<dbReference type="InterPro" id="IPR000515">
    <property type="entry name" value="MetI-like"/>
</dbReference>
<keyword evidence="4 7" id="KW-0812">Transmembrane</keyword>
<comment type="similarity">
    <text evidence="7">Belongs to the binding-protein-dependent transport system permease family.</text>
</comment>
<dbReference type="AlphaFoldDB" id="A0A1M5YQM3"/>
<feature type="transmembrane region" description="Helical" evidence="7">
    <location>
        <begin position="62"/>
        <end position="85"/>
    </location>
</feature>
<accession>A0A1M5YQM3</accession>
<dbReference type="Gene3D" id="1.10.3720.10">
    <property type="entry name" value="MetI-like"/>
    <property type="match status" value="1"/>
</dbReference>
<evidence type="ECO:0000256" key="6">
    <source>
        <dbReference type="ARBA" id="ARBA00023136"/>
    </source>
</evidence>
<evidence type="ECO:0000313" key="10">
    <source>
        <dbReference type="Proteomes" id="UP000184139"/>
    </source>
</evidence>
<proteinExistence type="inferred from homology"/>